<dbReference type="NCBIfam" id="NF047646">
    <property type="entry name" value="REP_Tyr_transpos"/>
    <property type="match status" value="1"/>
</dbReference>
<accession>A0A1I0GVA2</accession>
<sequence length="199" mass="22844">MRQLLHYERNLPHRLPPGADLFLTFRLADSLPSSVVARLQNQFRSSEADSAELTYAQQRRYFGRFDALLDGAAHGPVWLREPAVAELVAASLRHFHGKAYHLICFCIMPNHVHAVVSLAEDAPLLADTLQRLKGYTALQANKLLNRTGQFWQRETYDHIVRSGEEMQRVVAYVVNNPVKACLVESWEQWPYTYWPEALD</sequence>
<dbReference type="GO" id="GO:0043565">
    <property type="term" value="F:sequence-specific DNA binding"/>
    <property type="evidence" value="ECO:0007669"/>
    <property type="project" value="TreeGrafter"/>
</dbReference>
<dbReference type="SUPFAM" id="SSF143422">
    <property type="entry name" value="Transposase IS200-like"/>
    <property type="match status" value="1"/>
</dbReference>
<dbReference type="RefSeq" id="WP_092772121.1">
    <property type="nucleotide sequence ID" value="NZ_FOHS01000003.1"/>
</dbReference>
<dbReference type="InterPro" id="IPR002686">
    <property type="entry name" value="Transposase_17"/>
</dbReference>
<dbReference type="PANTHER" id="PTHR36966:SF1">
    <property type="entry name" value="REP-ASSOCIATED TYROSINE TRANSPOSASE"/>
    <property type="match status" value="1"/>
</dbReference>
<dbReference type="AlphaFoldDB" id="A0A1I0GVA2"/>
<reference evidence="3" key="1">
    <citation type="submission" date="2016-10" db="EMBL/GenBank/DDBJ databases">
        <authorList>
            <person name="Varghese N."/>
            <person name="Submissions S."/>
        </authorList>
    </citation>
    <scope>NUCLEOTIDE SEQUENCE [LARGE SCALE GENOMIC DNA]</scope>
    <source>
        <strain evidence="3">DSM 15310</strain>
    </source>
</reference>
<feature type="domain" description="Transposase IS200-like" evidence="1">
    <location>
        <begin position="69"/>
        <end position="176"/>
    </location>
</feature>
<gene>
    <name evidence="2" type="ORF">SAMN04487998_2576</name>
</gene>
<dbReference type="STRING" id="82805.SAMN04487998_2576"/>
<proteinExistence type="predicted"/>
<dbReference type="InterPro" id="IPR052715">
    <property type="entry name" value="RAYT_transposase"/>
</dbReference>
<dbReference type="EMBL" id="FOHS01000003">
    <property type="protein sequence ID" value="SET74432.1"/>
    <property type="molecule type" value="Genomic_DNA"/>
</dbReference>
<dbReference type="GO" id="GO:0006313">
    <property type="term" value="P:DNA transposition"/>
    <property type="evidence" value="ECO:0007669"/>
    <property type="project" value="InterPro"/>
</dbReference>
<evidence type="ECO:0000259" key="1">
    <source>
        <dbReference type="SMART" id="SM01321"/>
    </source>
</evidence>
<dbReference type="InterPro" id="IPR036515">
    <property type="entry name" value="Transposase_17_sf"/>
</dbReference>
<dbReference type="Proteomes" id="UP000198697">
    <property type="component" value="Unassembled WGS sequence"/>
</dbReference>
<dbReference type="OrthoDB" id="9794403at2"/>
<evidence type="ECO:0000313" key="3">
    <source>
        <dbReference type="Proteomes" id="UP000198697"/>
    </source>
</evidence>
<dbReference type="Gene3D" id="3.30.70.1290">
    <property type="entry name" value="Transposase IS200-like"/>
    <property type="match status" value="1"/>
</dbReference>
<dbReference type="PANTHER" id="PTHR36966">
    <property type="entry name" value="REP-ASSOCIATED TYROSINE TRANSPOSASE"/>
    <property type="match status" value="1"/>
</dbReference>
<keyword evidence="3" id="KW-1185">Reference proteome</keyword>
<evidence type="ECO:0000313" key="2">
    <source>
        <dbReference type="EMBL" id="SET74432.1"/>
    </source>
</evidence>
<dbReference type="Pfam" id="PF01797">
    <property type="entry name" value="Y1_Tnp"/>
    <property type="match status" value="1"/>
</dbReference>
<name>A0A1I0GVA2_9BACT</name>
<dbReference type="GO" id="GO:0004803">
    <property type="term" value="F:transposase activity"/>
    <property type="evidence" value="ECO:0007669"/>
    <property type="project" value="InterPro"/>
</dbReference>
<protein>
    <submittedName>
        <fullName evidence="2">Transposase IS200 like</fullName>
    </submittedName>
</protein>
<dbReference type="SMART" id="SM01321">
    <property type="entry name" value="Y1_Tnp"/>
    <property type="match status" value="1"/>
</dbReference>
<organism evidence="2 3">
    <name type="scientific">Hymenobacter actinosclerus</name>
    <dbReference type="NCBI Taxonomy" id="82805"/>
    <lineage>
        <taxon>Bacteria</taxon>
        <taxon>Pseudomonadati</taxon>
        <taxon>Bacteroidota</taxon>
        <taxon>Cytophagia</taxon>
        <taxon>Cytophagales</taxon>
        <taxon>Hymenobacteraceae</taxon>
        <taxon>Hymenobacter</taxon>
    </lineage>
</organism>